<dbReference type="PANTHER" id="PTHR42928">
    <property type="entry name" value="TRICARBOXYLATE-BINDING PROTEIN"/>
    <property type="match status" value="1"/>
</dbReference>
<dbReference type="InterPro" id="IPR006311">
    <property type="entry name" value="TAT_signal"/>
</dbReference>
<dbReference type="Proteomes" id="UP000233293">
    <property type="component" value="Unassembled WGS sequence"/>
</dbReference>
<name>A0A2N3PNV7_9PROT</name>
<dbReference type="Gene3D" id="3.40.190.10">
    <property type="entry name" value="Periplasmic binding protein-like II"/>
    <property type="match status" value="1"/>
</dbReference>
<comment type="similarity">
    <text evidence="1">Belongs to the UPF0065 (bug) family.</text>
</comment>
<evidence type="ECO:0000256" key="1">
    <source>
        <dbReference type="ARBA" id="ARBA00006987"/>
    </source>
</evidence>
<dbReference type="SUPFAM" id="SSF53850">
    <property type="entry name" value="Periplasmic binding protein-like II"/>
    <property type="match status" value="1"/>
</dbReference>
<dbReference type="PIRSF" id="PIRSF017082">
    <property type="entry name" value="YflP"/>
    <property type="match status" value="1"/>
</dbReference>
<dbReference type="EMBL" id="PIUM01000038">
    <property type="protein sequence ID" value="PKU22082.1"/>
    <property type="molecule type" value="Genomic_DNA"/>
</dbReference>
<evidence type="ECO:0008006" key="4">
    <source>
        <dbReference type="Google" id="ProtNLM"/>
    </source>
</evidence>
<dbReference type="Pfam" id="PF03401">
    <property type="entry name" value="TctC"/>
    <property type="match status" value="1"/>
</dbReference>
<gene>
    <name evidence="2" type="ORF">CWS72_23495</name>
</gene>
<comment type="caution">
    <text evidence="2">The sequence shown here is derived from an EMBL/GenBank/DDBJ whole genome shotgun (WGS) entry which is preliminary data.</text>
</comment>
<dbReference type="AlphaFoldDB" id="A0A2N3PNV7"/>
<dbReference type="CDD" id="cd07012">
    <property type="entry name" value="PBP2_Bug_TTT"/>
    <property type="match status" value="1"/>
</dbReference>
<protein>
    <recommendedName>
        <fullName evidence="4">Tripartite tricarboxylate transporter substrate binding protein</fullName>
    </recommendedName>
</protein>
<dbReference type="Gene3D" id="3.40.190.150">
    <property type="entry name" value="Bordetella uptake gene, domain 1"/>
    <property type="match status" value="1"/>
</dbReference>
<dbReference type="PANTHER" id="PTHR42928:SF5">
    <property type="entry name" value="BLR1237 PROTEIN"/>
    <property type="match status" value="1"/>
</dbReference>
<keyword evidence="3" id="KW-1185">Reference proteome</keyword>
<dbReference type="PROSITE" id="PS51318">
    <property type="entry name" value="TAT"/>
    <property type="match status" value="1"/>
</dbReference>
<reference evidence="3" key="1">
    <citation type="submission" date="2017-12" db="EMBL/GenBank/DDBJ databases">
        <title>Draft genome sequence of Telmatospirillum siberiense 26-4b1T, an acidotolerant peatland alphaproteobacterium potentially involved in sulfur cycling.</title>
        <authorList>
            <person name="Hausmann B."/>
            <person name="Pjevac P."/>
            <person name="Schreck K."/>
            <person name="Herbold C.W."/>
            <person name="Daims H."/>
            <person name="Wagner M."/>
            <person name="Pester M."/>
            <person name="Loy A."/>
        </authorList>
    </citation>
    <scope>NUCLEOTIDE SEQUENCE [LARGE SCALE GENOMIC DNA]</scope>
    <source>
        <strain evidence="3">26-4b1</strain>
    </source>
</reference>
<dbReference type="InterPro" id="IPR042100">
    <property type="entry name" value="Bug_dom1"/>
</dbReference>
<dbReference type="InterPro" id="IPR005064">
    <property type="entry name" value="BUG"/>
</dbReference>
<accession>A0A2N3PNV7</accession>
<organism evidence="2 3">
    <name type="scientific">Telmatospirillum siberiense</name>
    <dbReference type="NCBI Taxonomy" id="382514"/>
    <lineage>
        <taxon>Bacteria</taxon>
        <taxon>Pseudomonadati</taxon>
        <taxon>Pseudomonadota</taxon>
        <taxon>Alphaproteobacteria</taxon>
        <taxon>Rhodospirillales</taxon>
        <taxon>Rhodospirillaceae</taxon>
        <taxon>Telmatospirillum</taxon>
    </lineage>
</organism>
<evidence type="ECO:0000313" key="2">
    <source>
        <dbReference type="EMBL" id="PKU22082.1"/>
    </source>
</evidence>
<proteinExistence type="inferred from homology"/>
<sequence length="356" mass="37772">MSPGAPAPKPETDVQRFCSTKEAAMEKISKTRRKLLALSAAGLFGAISGIGPQARARPDTPYPSRAVKVVIPYLAGGPNDITTRILTQNLSAQWGTPVIVENRPGANGTIGTMAVKNAPPDGYTLLSGATFLVLNPLIEPQPQFKIQDFVPIGSFGTPPNLIVVANDSPWTSLEALVAAGQANPGSLRTPHAGIGSSVHLGISLFLKTANIQALVVPYKGSPPYVIDLLGGRLDFAYLSAQLALPQIQAGKLRALATVSDHRLADLPAIRTLAEIGYPGGVVLPWSGLFALAEVPGDIVDRIRRDIGKALADPTVAQQYRNIYAEIPADPAALPQLVSAEQQRWQKVVQDRLIDDL</sequence>
<evidence type="ECO:0000313" key="3">
    <source>
        <dbReference type="Proteomes" id="UP000233293"/>
    </source>
</evidence>